<evidence type="ECO:0000259" key="13">
    <source>
        <dbReference type="Pfam" id="PF01529"/>
    </source>
</evidence>
<dbReference type="Proteomes" id="UP000189704">
    <property type="component" value="Unplaced"/>
</dbReference>
<evidence type="ECO:0000256" key="7">
    <source>
        <dbReference type="ARBA" id="ARBA00023139"/>
    </source>
</evidence>
<comment type="domain">
    <text evidence="11">The DHHC domain is required for palmitoyltransferase activity.</text>
</comment>
<feature type="transmembrane region" description="Helical" evidence="11">
    <location>
        <begin position="140"/>
        <end position="160"/>
    </location>
</feature>
<dbReference type="CTD" id="84885"/>
<keyword evidence="7" id="KW-0564">Palmitate</keyword>
<feature type="region of interest" description="Disordered" evidence="12">
    <location>
        <begin position="198"/>
        <end position="227"/>
    </location>
</feature>
<dbReference type="GO" id="GO:0005794">
    <property type="term" value="C:Golgi apparatus"/>
    <property type="evidence" value="ECO:0007669"/>
    <property type="project" value="TreeGrafter"/>
</dbReference>
<accession>A0A3Q0DNI4</accession>
<evidence type="ECO:0000256" key="1">
    <source>
        <dbReference type="ARBA" id="ARBA00004127"/>
    </source>
</evidence>
<dbReference type="GeneID" id="103252027"/>
<dbReference type="RefSeq" id="XP_021564561.1">
    <property type="nucleotide sequence ID" value="XM_021708886.1"/>
</dbReference>
<keyword evidence="14" id="KW-1185">Reference proteome</keyword>
<evidence type="ECO:0000256" key="4">
    <source>
        <dbReference type="ARBA" id="ARBA00022692"/>
    </source>
</evidence>
<dbReference type="AlphaFoldDB" id="A0A3Q0DNI4"/>
<dbReference type="PROSITE" id="PS50216">
    <property type="entry name" value="DHHC"/>
    <property type="match status" value="1"/>
</dbReference>
<protein>
    <recommendedName>
        <fullName evidence="11">Palmitoyltransferase</fullName>
        <ecNumber evidence="11">2.3.1.225</ecNumber>
    </recommendedName>
</protein>
<dbReference type="PANTHER" id="PTHR22883:SF301">
    <property type="entry name" value="PALMITOYLTRANSFERASE ZDHHC12"/>
    <property type="match status" value="1"/>
</dbReference>
<keyword evidence="9 11" id="KW-0012">Acyltransferase</keyword>
<keyword evidence="6 11" id="KW-0472">Membrane</keyword>
<feature type="transmembrane region" description="Helical" evidence="11">
    <location>
        <begin position="45"/>
        <end position="64"/>
    </location>
</feature>
<evidence type="ECO:0000256" key="12">
    <source>
        <dbReference type="SAM" id="MobiDB-lite"/>
    </source>
</evidence>
<evidence type="ECO:0000256" key="8">
    <source>
        <dbReference type="ARBA" id="ARBA00023288"/>
    </source>
</evidence>
<keyword evidence="4 11" id="KW-0812">Transmembrane</keyword>
<gene>
    <name evidence="15" type="primary">ZDHHC12</name>
</gene>
<feature type="compositionally biased region" description="Low complexity" evidence="12">
    <location>
        <begin position="207"/>
        <end position="227"/>
    </location>
</feature>
<feature type="domain" description="Palmitoyltransferase DHHC" evidence="13">
    <location>
        <begin position="97"/>
        <end position="160"/>
    </location>
</feature>
<evidence type="ECO:0000256" key="9">
    <source>
        <dbReference type="ARBA" id="ARBA00023315"/>
    </source>
</evidence>
<keyword evidence="3 11" id="KW-0808">Transferase</keyword>
<dbReference type="GO" id="GO:0019706">
    <property type="term" value="F:protein-cysteine S-palmitoyltransferase activity"/>
    <property type="evidence" value="ECO:0007669"/>
    <property type="project" value="UniProtKB-EC"/>
</dbReference>
<evidence type="ECO:0000256" key="6">
    <source>
        <dbReference type="ARBA" id="ARBA00023136"/>
    </source>
</evidence>
<comment type="subcellular location">
    <subcellularLocation>
        <location evidence="1">Endomembrane system</location>
        <topology evidence="1">Multi-pass membrane protein</topology>
    </subcellularLocation>
</comment>
<evidence type="ECO:0000256" key="10">
    <source>
        <dbReference type="ARBA" id="ARBA00047790"/>
    </source>
</evidence>
<evidence type="ECO:0000256" key="3">
    <source>
        <dbReference type="ARBA" id="ARBA00022679"/>
    </source>
</evidence>
<keyword evidence="8" id="KW-0449">Lipoprotein</keyword>
<dbReference type="Pfam" id="PF01529">
    <property type="entry name" value="DHHC"/>
    <property type="match status" value="1"/>
</dbReference>
<dbReference type="InterPro" id="IPR039859">
    <property type="entry name" value="PFA4/ZDH16/20/ERF2-like"/>
</dbReference>
<name>A0A3Q0DNI4_CARSF</name>
<keyword evidence="5 11" id="KW-1133">Transmembrane helix</keyword>
<proteinExistence type="inferred from homology"/>
<organism evidence="14 15">
    <name type="scientific">Carlito syrichta</name>
    <name type="common">Philippine tarsier</name>
    <name type="synonym">Tarsius syrichta</name>
    <dbReference type="NCBI Taxonomy" id="1868482"/>
    <lineage>
        <taxon>Eukaryota</taxon>
        <taxon>Metazoa</taxon>
        <taxon>Chordata</taxon>
        <taxon>Craniata</taxon>
        <taxon>Vertebrata</taxon>
        <taxon>Euteleostomi</taxon>
        <taxon>Mammalia</taxon>
        <taxon>Eutheria</taxon>
        <taxon>Euarchontoglires</taxon>
        <taxon>Primates</taxon>
        <taxon>Haplorrhini</taxon>
        <taxon>Tarsiiformes</taxon>
        <taxon>Tarsiidae</taxon>
        <taxon>Carlito</taxon>
    </lineage>
</organism>
<dbReference type="EC" id="2.3.1.225" evidence="11"/>
<comment type="catalytic activity">
    <reaction evidence="10">
        <text>L-cysteinyl-[protein] + hexadecanoyl-CoA = S-hexadecanoyl-L-cysteinyl-[protein] + CoA</text>
        <dbReference type="Rhea" id="RHEA:36683"/>
        <dbReference type="Rhea" id="RHEA-COMP:10131"/>
        <dbReference type="Rhea" id="RHEA-COMP:11032"/>
        <dbReference type="ChEBI" id="CHEBI:29950"/>
        <dbReference type="ChEBI" id="CHEBI:57287"/>
        <dbReference type="ChEBI" id="CHEBI:57379"/>
        <dbReference type="ChEBI" id="CHEBI:74151"/>
        <dbReference type="EC" id="2.3.1.225"/>
    </reaction>
    <physiologicalReaction direction="left-to-right" evidence="10">
        <dbReference type="Rhea" id="RHEA:36684"/>
    </physiologicalReaction>
</comment>
<dbReference type="InterPro" id="IPR001594">
    <property type="entry name" value="Palmitoyltrfase_DHHC"/>
</dbReference>
<comment type="similarity">
    <text evidence="2 11">Belongs to the DHHC palmitoyltransferase family.</text>
</comment>
<evidence type="ECO:0000313" key="14">
    <source>
        <dbReference type="Proteomes" id="UP000189704"/>
    </source>
</evidence>
<dbReference type="GO" id="GO:0005783">
    <property type="term" value="C:endoplasmic reticulum"/>
    <property type="evidence" value="ECO:0007669"/>
    <property type="project" value="TreeGrafter"/>
</dbReference>
<sequence>MAPWALLSPGLLVRTGHTVLTWGITLVLFLHDTELRQWEEQGELLLPLTFLLLVLGSLLLYLAVSLMDPGYVNALPQPQEEPKEEQTAMVPQAIPLRRCRYCLVLQPLRARHCRECRRCIRRYDHHCPWMENCVGERNHPLFVVYLALQLVVLLWGLYLACPGGCGCGPAGCCLPPSCCCPSSRWWPACSWPHTSTWSPATPPPGSSSPHTASPTSASARATPSTGV</sequence>
<reference evidence="15" key="1">
    <citation type="submission" date="2025-08" db="UniProtKB">
        <authorList>
            <consortium name="RefSeq"/>
        </authorList>
    </citation>
    <scope>IDENTIFICATION</scope>
</reference>
<evidence type="ECO:0000256" key="11">
    <source>
        <dbReference type="RuleBase" id="RU079119"/>
    </source>
</evidence>
<dbReference type="GO" id="GO:0006612">
    <property type="term" value="P:protein targeting to membrane"/>
    <property type="evidence" value="ECO:0007669"/>
    <property type="project" value="TreeGrafter"/>
</dbReference>
<evidence type="ECO:0000256" key="5">
    <source>
        <dbReference type="ARBA" id="ARBA00022989"/>
    </source>
</evidence>
<evidence type="ECO:0000313" key="15">
    <source>
        <dbReference type="RefSeq" id="XP_021564561.1"/>
    </source>
</evidence>
<evidence type="ECO:0000256" key="2">
    <source>
        <dbReference type="ARBA" id="ARBA00008574"/>
    </source>
</evidence>
<dbReference type="PANTHER" id="PTHR22883">
    <property type="entry name" value="ZINC FINGER DHHC DOMAIN CONTAINING PROTEIN"/>
    <property type="match status" value="1"/>
</dbReference>